<gene>
    <name evidence="1" type="ORF">V6N12_068239</name>
</gene>
<sequence length="121" mass="13617">MGNRRRRWCFRSTVRRAVTPITLVSTPSLFVSDQISTRNGTGKGKEDGGGWRLRVFSRWCRMRIEGDDELNGSFEDGGFDEQGGGLRSSRSREIVVMGARNGGDKRSERVMASVINMIERC</sequence>
<keyword evidence="2" id="KW-1185">Reference proteome</keyword>
<protein>
    <submittedName>
        <fullName evidence="1">Uncharacterized protein</fullName>
    </submittedName>
</protein>
<evidence type="ECO:0000313" key="2">
    <source>
        <dbReference type="Proteomes" id="UP001472677"/>
    </source>
</evidence>
<dbReference type="Proteomes" id="UP001472677">
    <property type="component" value="Unassembled WGS sequence"/>
</dbReference>
<proteinExistence type="predicted"/>
<evidence type="ECO:0000313" key="1">
    <source>
        <dbReference type="EMBL" id="KAK8583987.1"/>
    </source>
</evidence>
<dbReference type="EMBL" id="JBBPBM010000005">
    <property type="protein sequence ID" value="KAK8583987.1"/>
    <property type="molecule type" value="Genomic_DNA"/>
</dbReference>
<reference evidence="1 2" key="1">
    <citation type="journal article" date="2024" name="G3 (Bethesda)">
        <title>Genome assembly of Hibiscus sabdariffa L. provides insights into metabolisms of medicinal natural products.</title>
        <authorList>
            <person name="Kim T."/>
        </authorList>
    </citation>
    <scope>NUCLEOTIDE SEQUENCE [LARGE SCALE GENOMIC DNA]</scope>
    <source>
        <strain evidence="1">TK-2024</strain>
        <tissue evidence="1">Old leaves</tissue>
    </source>
</reference>
<comment type="caution">
    <text evidence="1">The sequence shown here is derived from an EMBL/GenBank/DDBJ whole genome shotgun (WGS) entry which is preliminary data.</text>
</comment>
<organism evidence="1 2">
    <name type="scientific">Hibiscus sabdariffa</name>
    <name type="common">roselle</name>
    <dbReference type="NCBI Taxonomy" id="183260"/>
    <lineage>
        <taxon>Eukaryota</taxon>
        <taxon>Viridiplantae</taxon>
        <taxon>Streptophyta</taxon>
        <taxon>Embryophyta</taxon>
        <taxon>Tracheophyta</taxon>
        <taxon>Spermatophyta</taxon>
        <taxon>Magnoliopsida</taxon>
        <taxon>eudicotyledons</taxon>
        <taxon>Gunneridae</taxon>
        <taxon>Pentapetalae</taxon>
        <taxon>rosids</taxon>
        <taxon>malvids</taxon>
        <taxon>Malvales</taxon>
        <taxon>Malvaceae</taxon>
        <taxon>Malvoideae</taxon>
        <taxon>Hibiscus</taxon>
    </lineage>
</organism>
<name>A0ABR2FQ46_9ROSI</name>
<accession>A0ABR2FQ46</accession>